<evidence type="ECO:0000256" key="1">
    <source>
        <dbReference type="SAM" id="Phobius"/>
    </source>
</evidence>
<proteinExistence type="predicted"/>
<dbReference type="Proteomes" id="UP000322521">
    <property type="component" value="Unassembled WGS sequence"/>
</dbReference>
<reference evidence="2 3" key="1">
    <citation type="submission" date="2019-09" db="EMBL/GenBank/DDBJ databases">
        <title>Draft genome sequence of various Type strains from the CCUG.</title>
        <authorList>
            <person name="Pineiro-Iglesias B."/>
            <person name="Tunovic T."/>
            <person name="Unosson C."/>
            <person name="Inganas E."/>
            <person name="Ohlen M."/>
            <person name="Cardew S."/>
            <person name="Jensie-Markopoulos S."/>
            <person name="Salva-Serra F."/>
            <person name="Jaen-Luchoro D."/>
            <person name="Karlsson R."/>
            <person name="Svensson-Stadler L."/>
            <person name="Chun J."/>
            <person name="Moore E."/>
        </authorList>
    </citation>
    <scope>NUCLEOTIDE SEQUENCE [LARGE SCALE GENOMIC DNA]</scope>
    <source>
        <strain evidence="2 3">CCUG 56969T</strain>
    </source>
</reference>
<gene>
    <name evidence="2" type="ORF">F4W18_17985</name>
</gene>
<organism evidence="2 3">
    <name type="scientific">Vibrio gigantis</name>
    <dbReference type="NCBI Taxonomy" id="296199"/>
    <lineage>
        <taxon>Bacteria</taxon>
        <taxon>Pseudomonadati</taxon>
        <taxon>Pseudomonadota</taxon>
        <taxon>Gammaproteobacteria</taxon>
        <taxon>Vibrionales</taxon>
        <taxon>Vibrionaceae</taxon>
        <taxon>Vibrio</taxon>
    </lineage>
</organism>
<comment type="caution">
    <text evidence="2">The sequence shown here is derived from an EMBL/GenBank/DDBJ whole genome shotgun (WGS) entry which is preliminary data.</text>
</comment>
<keyword evidence="1" id="KW-1133">Transmembrane helix</keyword>
<accession>A0A5M9NEX8</accession>
<dbReference type="AlphaFoldDB" id="A0A5M9NEX8"/>
<keyword evidence="1" id="KW-0472">Membrane</keyword>
<feature type="transmembrane region" description="Helical" evidence="1">
    <location>
        <begin position="35"/>
        <end position="55"/>
    </location>
</feature>
<evidence type="ECO:0000313" key="3">
    <source>
        <dbReference type="Proteomes" id="UP000322521"/>
    </source>
</evidence>
<keyword evidence="1" id="KW-0812">Transmembrane</keyword>
<evidence type="ECO:0000313" key="2">
    <source>
        <dbReference type="EMBL" id="KAA8669163.1"/>
    </source>
</evidence>
<keyword evidence="3" id="KW-1185">Reference proteome</keyword>
<dbReference type="EMBL" id="VXJS01000012">
    <property type="protein sequence ID" value="KAA8669163.1"/>
    <property type="molecule type" value="Genomic_DNA"/>
</dbReference>
<name>A0A5M9NEX8_9VIBR</name>
<protein>
    <submittedName>
        <fullName evidence="2">Uncharacterized protein</fullName>
    </submittedName>
</protein>
<sequence length="63" mass="7407">MNPEVKKGGYARCMIIYALSLPLKDSYLFEGDHQIIFWFIAFILGFYSLVNGYLFRLGNKYPY</sequence>